<dbReference type="InterPro" id="IPR036291">
    <property type="entry name" value="NAD(P)-bd_dom_sf"/>
</dbReference>
<accession>A0A6C1C366</accession>
<keyword evidence="2" id="KW-0560">Oxidoreductase</keyword>
<dbReference type="Pfam" id="PF13561">
    <property type="entry name" value="adh_short_C2"/>
    <property type="match status" value="1"/>
</dbReference>
<dbReference type="PRINTS" id="PR00081">
    <property type="entry name" value="GDHRDH"/>
</dbReference>
<dbReference type="InterPro" id="IPR002347">
    <property type="entry name" value="SDR_fam"/>
</dbReference>
<dbReference type="PRINTS" id="PR00080">
    <property type="entry name" value="SDRFAMILY"/>
</dbReference>
<dbReference type="InterPro" id="IPR057326">
    <property type="entry name" value="KR_dom"/>
</dbReference>
<dbReference type="CDD" id="cd05233">
    <property type="entry name" value="SDR_c"/>
    <property type="match status" value="1"/>
</dbReference>
<dbReference type="Gene3D" id="3.40.50.720">
    <property type="entry name" value="NAD(P)-binding Rossmann-like Domain"/>
    <property type="match status" value="1"/>
</dbReference>
<dbReference type="EMBL" id="RCIY01000095">
    <property type="protein sequence ID" value="TGG77265.1"/>
    <property type="molecule type" value="Genomic_DNA"/>
</dbReference>
<organism evidence="4 5">
    <name type="scientific">Streptomyces albus</name>
    <dbReference type="NCBI Taxonomy" id="1888"/>
    <lineage>
        <taxon>Bacteria</taxon>
        <taxon>Bacillati</taxon>
        <taxon>Actinomycetota</taxon>
        <taxon>Actinomycetes</taxon>
        <taxon>Kitasatosporales</taxon>
        <taxon>Streptomycetaceae</taxon>
        <taxon>Streptomyces</taxon>
    </lineage>
</organism>
<proteinExistence type="inferred from homology"/>
<dbReference type="FunFam" id="3.40.50.720:FF:000084">
    <property type="entry name" value="Short-chain dehydrogenase reductase"/>
    <property type="match status" value="1"/>
</dbReference>
<comment type="caution">
    <text evidence="4">The sequence shown here is derived from an EMBL/GenBank/DDBJ whole genome shotgun (WGS) entry which is preliminary data.</text>
</comment>
<gene>
    <name evidence="4" type="ORF">D8771_27560</name>
</gene>
<dbReference type="SUPFAM" id="SSF51735">
    <property type="entry name" value="NAD(P)-binding Rossmann-fold domains"/>
    <property type="match status" value="1"/>
</dbReference>
<evidence type="ECO:0000313" key="4">
    <source>
        <dbReference type="EMBL" id="TGG77265.1"/>
    </source>
</evidence>
<dbReference type="GO" id="GO:0016491">
    <property type="term" value="F:oxidoreductase activity"/>
    <property type="evidence" value="ECO:0007669"/>
    <property type="project" value="UniProtKB-KW"/>
</dbReference>
<evidence type="ECO:0000256" key="1">
    <source>
        <dbReference type="ARBA" id="ARBA00006484"/>
    </source>
</evidence>
<evidence type="ECO:0000313" key="5">
    <source>
        <dbReference type="Proteomes" id="UP000298111"/>
    </source>
</evidence>
<dbReference type="PROSITE" id="PS00061">
    <property type="entry name" value="ADH_SHORT"/>
    <property type="match status" value="1"/>
</dbReference>
<evidence type="ECO:0000256" key="2">
    <source>
        <dbReference type="ARBA" id="ARBA00023002"/>
    </source>
</evidence>
<dbReference type="GeneID" id="75183391"/>
<dbReference type="SMART" id="SM00822">
    <property type="entry name" value="PKS_KR"/>
    <property type="match status" value="1"/>
</dbReference>
<dbReference type="PANTHER" id="PTHR43639">
    <property type="entry name" value="OXIDOREDUCTASE, SHORT-CHAIN DEHYDROGENASE/REDUCTASE FAMILY (AFU_ORTHOLOGUE AFUA_5G02870)"/>
    <property type="match status" value="1"/>
</dbReference>
<name>A0A6C1C366_9ACTN</name>
<evidence type="ECO:0000259" key="3">
    <source>
        <dbReference type="SMART" id="SM00822"/>
    </source>
</evidence>
<dbReference type="AlphaFoldDB" id="A0A6C1C366"/>
<dbReference type="Proteomes" id="UP000298111">
    <property type="component" value="Unassembled WGS sequence"/>
</dbReference>
<sequence length="253" mass="25444">MTATPTTSLPLLGKAALVTGGSRGIGAATARKLAADGADVALTYVSGEGRAKEVAEDIRALGRHALAFRSDSASATDPAEAVHHTAHEFGRFDILVNNAGIFPSSPLAEITLEDIDRTLAVHVRAALLAAQAAAGHMTEGGSIITIGSNLAERVPGPGMTLYAASKAALNGLTRGLARDLGPRGITANLVQPGPTDTDMNPADSAKADGQRALTALGRYNTPERVAALVAFLAGEAGAGSTGAVFTVDSGANA</sequence>
<dbReference type="PANTHER" id="PTHR43639:SF1">
    <property type="entry name" value="SHORT-CHAIN DEHYDROGENASE_REDUCTASE FAMILY PROTEIN"/>
    <property type="match status" value="1"/>
</dbReference>
<feature type="domain" description="Ketoreductase" evidence="3">
    <location>
        <begin position="14"/>
        <end position="195"/>
    </location>
</feature>
<dbReference type="InterPro" id="IPR020904">
    <property type="entry name" value="Sc_DH/Rdtase_CS"/>
</dbReference>
<dbReference type="RefSeq" id="WP_016469254.1">
    <property type="nucleotide sequence ID" value="NZ_BBQG01000038.1"/>
</dbReference>
<comment type="similarity">
    <text evidence="1">Belongs to the short-chain dehydrogenases/reductases (SDR) family.</text>
</comment>
<protein>
    <submittedName>
        <fullName evidence="4">SDR family oxidoreductase</fullName>
    </submittedName>
</protein>
<reference evidence="4 5" key="1">
    <citation type="submission" date="2018-10" db="EMBL/GenBank/DDBJ databases">
        <title>Isolation of pseudouridimycin from Streptomyces albus DSM 40763.</title>
        <authorList>
            <person name="Rosenqvist P."/>
            <person name="Metsae-Ketelae M."/>
            <person name="Virta P."/>
        </authorList>
    </citation>
    <scope>NUCLEOTIDE SEQUENCE [LARGE SCALE GENOMIC DNA]</scope>
    <source>
        <strain evidence="4 5">DSM 40763</strain>
    </source>
</reference>